<dbReference type="SMART" id="SM00757">
    <property type="entry name" value="CRA"/>
    <property type="match status" value="1"/>
</dbReference>
<keyword evidence="2" id="KW-0963">Cytoplasm</keyword>
<proteinExistence type="predicted"/>
<feature type="domain" description="CTLH" evidence="7">
    <location>
        <begin position="6"/>
        <end position="63"/>
    </location>
</feature>
<dbReference type="PANTHER" id="PTHR12170">
    <property type="entry name" value="MACROPHAGE ERYTHROBLAST ATTACHER-RELATED"/>
    <property type="match status" value="1"/>
</dbReference>
<dbReference type="GO" id="GO:0005634">
    <property type="term" value="C:nucleus"/>
    <property type="evidence" value="ECO:0007669"/>
    <property type="project" value="TreeGrafter"/>
</dbReference>
<dbReference type="InterPro" id="IPR045098">
    <property type="entry name" value="Fyv10_fam"/>
</dbReference>
<accession>A0A7S1EGV6</accession>
<evidence type="ECO:0000256" key="5">
    <source>
        <dbReference type="ARBA" id="ARBA00022833"/>
    </source>
</evidence>
<dbReference type="GO" id="GO:0008270">
    <property type="term" value="F:zinc ion binding"/>
    <property type="evidence" value="ECO:0007669"/>
    <property type="project" value="UniProtKB-KW"/>
</dbReference>
<feature type="domain" description="RING-Gid-type" evidence="8">
    <location>
        <begin position="161"/>
        <end position="230"/>
    </location>
</feature>
<dbReference type="GO" id="GO:0043161">
    <property type="term" value="P:proteasome-mediated ubiquitin-dependent protein catabolic process"/>
    <property type="evidence" value="ECO:0007669"/>
    <property type="project" value="InterPro"/>
</dbReference>
<keyword evidence="5" id="KW-0862">Zinc</keyword>
<dbReference type="CDD" id="cd16659">
    <property type="entry name" value="RING-Ubox_Emp"/>
    <property type="match status" value="1"/>
</dbReference>
<gene>
    <name evidence="9" type="ORF">HAND00432_LOCUS25945</name>
</gene>
<dbReference type="InterPro" id="IPR006595">
    <property type="entry name" value="CTLH_C"/>
</dbReference>
<dbReference type="InterPro" id="IPR013144">
    <property type="entry name" value="CRA_dom"/>
</dbReference>
<dbReference type="Pfam" id="PF10607">
    <property type="entry name" value="CTLH"/>
    <property type="match status" value="1"/>
</dbReference>
<keyword evidence="3" id="KW-0479">Metal-binding</keyword>
<dbReference type="EMBL" id="HBFX01043133">
    <property type="protein sequence ID" value="CAD8974943.1"/>
    <property type="molecule type" value="Transcribed_RNA"/>
</dbReference>
<protein>
    <recommendedName>
        <fullName evidence="10">CTLH domain-containing protein</fullName>
    </recommendedName>
</protein>
<evidence type="ECO:0008006" key="10">
    <source>
        <dbReference type="Google" id="ProtNLM"/>
    </source>
</evidence>
<evidence type="ECO:0000313" key="9">
    <source>
        <dbReference type="EMBL" id="CAD8974943.1"/>
    </source>
</evidence>
<comment type="subcellular location">
    <subcellularLocation>
        <location evidence="1">Cytoplasm</location>
    </subcellularLocation>
</comment>
<evidence type="ECO:0000256" key="1">
    <source>
        <dbReference type="ARBA" id="ARBA00004496"/>
    </source>
</evidence>
<dbReference type="InterPro" id="IPR044063">
    <property type="entry name" value="ZF_RING_GID"/>
</dbReference>
<dbReference type="GO" id="GO:0061630">
    <property type="term" value="F:ubiquitin protein ligase activity"/>
    <property type="evidence" value="ECO:0007669"/>
    <property type="project" value="InterPro"/>
</dbReference>
<evidence type="ECO:0000259" key="8">
    <source>
        <dbReference type="PROSITE" id="PS51867"/>
    </source>
</evidence>
<keyword evidence="4 6" id="KW-0863">Zinc-finger</keyword>
<name>A0A7S1EGV6_HEMAN</name>
<organism evidence="9">
    <name type="scientific">Hemiselmis andersenii</name>
    <name type="common">Cryptophyte alga</name>
    <dbReference type="NCBI Taxonomy" id="464988"/>
    <lineage>
        <taxon>Eukaryota</taxon>
        <taxon>Cryptophyceae</taxon>
        <taxon>Cryptomonadales</taxon>
        <taxon>Hemiselmidaceae</taxon>
        <taxon>Hemiselmis</taxon>
    </lineage>
</organism>
<dbReference type="PROSITE" id="PS50897">
    <property type="entry name" value="CTLH"/>
    <property type="match status" value="1"/>
</dbReference>
<evidence type="ECO:0000259" key="7">
    <source>
        <dbReference type="PROSITE" id="PS50897"/>
    </source>
</evidence>
<evidence type="ECO:0000256" key="2">
    <source>
        <dbReference type="ARBA" id="ARBA00022490"/>
    </source>
</evidence>
<dbReference type="GO" id="GO:0005737">
    <property type="term" value="C:cytoplasm"/>
    <property type="evidence" value="ECO:0007669"/>
    <property type="project" value="UniProtKB-SubCell"/>
</dbReference>
<evidence type="ECO:0000256" key="3">
    <source>
        <dbReference type="ARBA" id="ARBA00022723"/>
    </source>
</evidence>
<evidence type="ECO:0000256" key="4">
    <source>
        <dbReference type="ARBA" id="ARBA00022771"/>
    </source>
</evidence>
<reference evidence="9" key="1">
    <citation type="submission" date="2021-01" db="EMBL/GenBank/DDBJ databases">
        <authorList>
            <person name="Corre E."/>
            <person name="Pelletier E."/>
            <person name="Niang G."/>
            <person name="Scheremetjew M."/>
            <person name="Finn R."/>
            <person name="Kale V."/>
            <person name="Holt S."/>
            <person name="Cochrane G."/>
            <person name="Meng A."/>
            <person name="Brown T."/>
            <person name="Cohen L."/>
        </authorList>
    </citation>
    <scope>NUCLEOTIDE SEQUENCE</scope>
    <source>
        <strain evidence="9">CCMP644</strain>
    </source>
</reference>
<dbReference type="SMART" id="SM00668">
    <property type="entry name" value="CTLH"/>
    <property type="match status" value="1"/>
</dbReference>
<dbReference type="AlphaFoldDB" id="A0A7S1EGV6"/>
<sequence>MVDVGMFDETNRVAEALLRGDCAPALKWCSENKAKSKKVKSSLEVQLRVQEFVELVKRDQISQAIAHARTYLGPCADSHLPIIKRCMAALAFRKDKRSSLYADLFDEGRRRELVGLFKAAVYQTLNLPTNSTLSVVLQAGLACMKCTQCSDGEDSGRNPNCPVCTPVLRALAEPLPLAHHMHSSLVCAMSGCVMDHDNPPMALPNGYVYSSNALHKMASTSGDGVLCLATRERYALADLRKVFIS</sequence>
<feature type="zinc finger region" description="RING-Gid-type" evidence="6">
    <location>
        <begin position="161"/>
        <end position="230"/>
    </location>
</feature>
<dbReference type="PROSITE" id="PS51867">
    <property type="entry name" value="ZF_RING_GID"/>
    <property type="match status" value="1"/>
</dbReference>
<evidence type="ECO:0000256" key="6">
    <source>
        <dbReference type="PROSITE-ProRule" id="PRU01215"/>
    </source>
</evidence>
<dbReference type="GO" id="GO:0034657">
    <property type="term" value="C:GID complex"/>
    <property type="evidence" value="ECO:0007669"/>
    <property type="project" value="TreeGrafter"/>
</dbReference>
<dbReference type="PANTHER" id="PTHR12170:SF2">
    <property type="entry name" value="E3 UBIQUITIN-PROTEIN TRANSFERASE MAEA"/>
    <property type="match status" value="1"/>
</dbReference>
<dbReference type="InterPro" id="IPR024964">
    <property type="entry name" value="CTLH/CRA"/>
</dbReference>